<keyword evidence="1" id="KW-0472">Membrane</keyword>
<protein>
    <submittedName>
        <fullName evidence="2">CLUMA_CG000521, isoform A</fullName>
    </submittedName>
</protein>
<gene>
    <name evidence="2" type="ORF">CLUMA_CG000521</name>
</gene>
<organism evidence="2 3">
    <name type="scientific">Clunio marinus</name>
    <dbReference type="NCBI Taxonomy" id="568069"/>
    <lineage>
        <taxon>Eukaryota</taxon>
        <taxon>Metazoa</taxon>
        <taxon>Ecdysozoa</taxon>
        <taxon>Arthropoda</taxon>
        <taxon>Hexapoda</taxon>
        <taxon>Insecta</taxon>
        <taxon>Pterygota</taxon>
        <taxon>Neoptera</taxon>
        <taxon>Endopterygota</taxon>
        <taxon>Diptera</taxon>
        <taxon>Nematocera</taxon>
        <taxon>Chironomoidea</taxon>
        <taxon>Chironomidae</taxon>
        <taxon>Clunio</taxon>
    </lineage>
</organism>
<dbReference type="AlphaFoldDB" id="A0A1J1HFC5"/>
<dbReference type="EMBL" id="CVRI01000002">
    <property type="protein sequence ID" value="CRK86688.1"/>
    <property type="molecule type" value="Genomic_DNA"/>
</dbReference>
<accession>A0A1J1HFC5</accession>
<evidence type="ECO:0000256" key="1">
    <source>
        <dbReference type="SAM" id="Phobius"/>
    </source>
</evidence>
<keyword evidence="1" id="KW-0812">Transmembrane</keyword>
<proteinExistence type="predicted"/>
<evidence type="ECO:0000313" key="3">
    <source>
        <dbReference type="Proteomes" id="UP000183832"/>
    </source>
</evidence>
<sequence length="74" mass="8249">MSANSRLISSQDSSVVYSGISCEISFVVALTWKQPHRRKCTQNKAIMTLAVKSKWPERHTSIAAHALCGIYLQL</sequence>
<keyword evidence="1" id="KW-1133">Transmembrane helix</keyword>
<keyword evidence="3" id="KW-1185">Reference proteome</keyword>
<dbReference type="Proteomes" id="UP000183832">
    <property type="component" value="Unassembled WGS sequence"/>
</dbReference>
<name>A0A1J1HFC5_9DIPT</name>
<feature type="transmembrane region" description="Helical" evidence="1">
    <location>
        <begin position="15"/>
        <end position="32"/>
    </location>
</feature>
<evidence type="ECO:0000313" key="2">
    <source>
        <dbReference type="EMBL" id="CRK86688.1"/>
    </source>
</evidence>
<reference evidence="2 3" key="1">
    <citation type="submission" date="2015-04" db="EMBL/GenBank/DDBJ databases">
        <authorList>
            <person name="Syromyatnikov M.Y."/>
            <person name="Popov V.N."/>
        </authorList>
    </citation>
    <scope>NUCLEOTIDE SEQUENCE [LARGE SCALE GENOMIC DNA]</scope>
</reference>